<dbReference type="PANTHER" id="PTHR38436">
    <property type="entry name" value="POLYKETIDE CYCLASE SNOAL-LIKE DOMAIN"/>
    <property type="match status" value="1"/>
</dbReference>
<dbReference type="SUPFAM" id="SSF54427">
    <property type="entry name" value="NTF2-like"/>
    <property type="match status" value="1"/>
</dbReference>
<dbReference type="InterPro" id="IPR032710">
    <property type="entry name" value="NTF2-like_dom_sf"/>
</dbReference>
<dbReference type="RefSeq" id="WP_313832362.1">
    <property type="nucleotide sequence ID" value="NZ_JAQOUE010000001.1"/>
</dbReference>
<keyword evidence="2" id="KW-1185">Reference proteome</keyword>
<dbReference type="Pfam" id="PF07366">
    <property type="entry name" value="SnoaL"/>
    <property type="match status" value="1"/>
</dbReference>
<evidence type="ECO:0000313" key="1">
    <source>
        <dbReference type="EMBL" id="MDT7042008.1"/>
    </source>
</evidence>
<dbReference type="EMBL" id="JAQOUE010000001">
    <property type="protein sequence ID" value="MDT7042008.1"/>
    <property type="molecule type" value="Genomic_DNA"/>
</dbReference>
<sequence length="174" mass="19235">MGNLSSNQQVMVDVFQQHMNAEMDGDLEATMATMTDAPHLHNIPVKMGGVGREGVRQFYANHLIGKFFPPDVEFINVSTTIGEEQLVEENVIKFTHTMPIDWMLPGVPPTGRRVEVAVVVIVKFENGKVAHEHIYWDQASVLVQLGLLDPSGLPVSSSDSAQKLLDPKLSAREM</sequence>
<protein>
    <submittedName>
        <fullName evidence="1">Ester cyclase</fullName>
    </submittedName>
</protein>
<accession>A0ABU3K6P7</accession>
<comment type="caution">
    <text evidence="1">The sequence shown here is derived from an EMBL/GenBank/DDBJ whole genome shotgun (WGS) entry which is preliminary data.</text>
</comment>
<organism evidence="1 2">
    <name type="scientific">Candidatus Nitronereus thalassa</name>
    <dbReference type="NCBI Taxonomy" id="3020898"/>
    <lineage>
        <taxon>Bacteria</taxon>
        <taxon>Pseudomonadati</taxon>
        <taxon>Nitrospirota</taxon>
        <taxon>Nitrospiria</taxon>
        <taxon>Nitrospirales</taxon>
        <taxon>Nitrospiraceae</taxon>
        <taxon>Candidatus Nitronereus</taxon>
    </lineage>
</organism>
<proteinExistence type="predicted"/>
<evidence type="ECO:0000313" key="2">
    <source>
        <dbReference type="Proteomes" id="UP001250932"/>
    </source>
</evidence>
<gene>
    <name evidence="1" type="ORF">PPG34_06555</name>
</gene>
<dbReference type="Gene3D" id="3.10.450.50">
    <property type="match status" value="1"/>
</dbReference>
<name>A0ABU3K6P7_9BACT</name>
<dbReference type="InterPro" id="IPR009959">
    <property type="entry name" value="Cyclase_SnoaL-like"/>
</dbReference>
<dbReference type="PANTHER" id="PTHR38436:SF3">
    <property type="entry name" value="CARBOXYMETHYLENEBUTENOLIDASE-RELATED"/>
    <property type="match status" value="1"/>
</dbReference>
<reference evidence="1 2" key="1">
    <citation type="journal article" date="2023" name="ISME J.">
        <title>Cultivation and genomic characterization of novel and ubiquitous marine nitrite-oxidizing bacteria from the Nitrospirales.</title>
        <authorList>
            <person name="Mueller A.J."/>
            <person name="Daebeler A."/>
            <person name="Herbold C.W."/>
            <person name="Kirkegaard R.H."/>
            <person name="Daims H."/>
        </authorList>
    </citation>
    <scope>NUCLEOTIDE SEQUENCE [LARGE SCALE GENOMIC DNA]</scope>
    <source>
        <strain evidence="1 2">EB</strain>
    </source>
</reference>
<dbReference type="Proteomes" id="UP001250932">
    <property type="component" value="Unassembled WGS sequence"/>
</dbReference>